<dbReference type="AlphaFoldDB" id="A0A6A4GR64"/>
<gene>
    <name evidence="1" type="ORF">BT96DRAFT_477258</name>
</gene>
<evidence type="ECO:0008006" key="3">
    <source>
        <dbReference type="Google" id="ProtNLM"/>
    </source>
</evidence>
<sequence length="213" mass="24160">MLDILGHADCAQQAFSSENKPSLYVGLPVLEALHNAWAKQILKPKYSDFTDAIQAGIDKLAEYYDRTGSSSAYVISMILHPQEKTMHFEKHWTSELRANIRTVTEEAFKDRYAEMYGSTSTPPHALKKPTHAPGKRLMLMRELSDDEDNSSGPSSTNSGSPWLDEFTRYYEAKDTVPKGMSIVKWWGMNAQRLPVWASLAWDFFGHYGIVHVK</sequence>
<organism evidence="1 2">
    <name type="scientific">Gymnopus androsaceus JB14</name>
    <dbReference type="NCBI Taxonomy" id="1447944"/>
    <lineage>
        <taxon>Eukaryota</taxon>
        <taxon>Fungi</taxon>
        <taxon>Dikarya</taxon>
        <taxon>Basidiomycota</taxon>
        <taxon>Agaricomycotina</taxon>
        <taxon>Agaricomycetes</taxon>
        <taxon>Agaricomycetidae</taxon>
        <taxon>Agaricales</taxon>
        <taxon>Marasmiineae</taxon>
        <taxon>Omphalotaceae</taxon>
        <taxon>Gymnopus</taxon>
    </lineage>
</organism>
<accession>A0A6A4GR64</accession>
<name>A0A6A4GR64_9AGAR</name>
<dbReference type="InterPro" id="IPR012337">
    <property type="entry name" value="RNaseH-like_sf"/>
</dbReference>
<protein>
    <recommendedName>
        <fullName evidence="3">HAT C-terminal dimerisation domain-containing protein</fullName>
    </recommendedName>
</protein>
<keyword evidence="2" id="KW-1185">Reference proteome</keyword>
<reference evidence="1" key="1">
    <citation type="journal article" date="2019" name="Environ. Microbiol.">
        <title>Fungal ecological strategies reflected in gene transcription - a case study of two litter decomposers.</title>
        <authorList>
            <person name="Barbi F."/>
            <person name="Kohler A."/>
            <person name="Barry K."/>
            <person name="Baskaran P."/>
            <person name="Daum C."/>
            <person name="Fauchery L."/>
            <person name="Ihrmark K."/>
            <person name="Kuo A."/>
            <person name="LaButti K."/>
            <person name="Lipzen A."/>
            <person name="Morin E."/>
            <person name="Grigoriev I.V."/>
            <person name="Henrissat B."/>
            <person name="Lindahl B."/>
            <person name="Martin F."/>
        </authorList>
    </citation>
    <scope>NUCLEOTIDE SEQUENCE</scope>
    <source>
        <strain evidence="1">JB14</strain>
    </source>
</reference>
<dbReference type="Proteomes" id="UP000799118">
    <property type="component" value="Unassembled WGS sequence"/>
</dbReference>
<dbReference type="SUPFAM" id="SSF53098">
    <property type="entry name" value="Ribonuclease H-like"/>
    <property type="match status" value="1"/>
</dbReference>
<dbReference type="OrthoDB" id="3243659at2759"/>
<proteinExistence type="predicted"/>
<dbReference type="EMBL" id="ML769785">
    <property type="protein sequence ID" value="KAE9387697.1"/>
    <property type="molecule type" value="Genomic_DNA"/>
</dbReference>
<evidence type="ECO:0000313" key="2">
    <source>
        <dbReference type="Proteomes" id="UP000799118"/>
    </source>
</evidence>
<evidence type="ECO:0000313" key="1">
    <source>
        <dbReference type="EMBL" id="KAE9387697.1"/>
    </source>
</evidence>